<evidence type="ECO:0000256" key="6">
    <source>
        <dbReference type="ARBA" id="ARBA00022692"/>
    </source>
</evidence>
<comment type="function">
    <text evidence="12 13">Required for formation of the rod structure in the basal body of the flagellar apparatus. Together with FliI and FliH, may constitute the export apparatus of flagellin.</text>
</comment>
<dbReference type="NCBIfam" id="TIGR00328">
    <property type="entry name" value="flhB"/>
    <property type="match status" value="1"/>
</dbReference>
<sequence length="376" mass="41395">MAADSDMEKTEDPTSKKLSEAAEKGNIARSQDLGTALVLLGSSLGILIYGTELAEATLQVCRRLLSLNQKDVQDPTMMSAASYAAIAAVTPAFLKLCLVILIAGFVGNTLLGGFNFTWYGASFRPDKLSPLAGIKRMFSVNSLIELVKGVLKVAVVSGSAYLLLKLFFDDIMALSLMTSPDDIAASVYLLCWMFFGLCASTLLIAAIDAPYQKWRHIQQMKMTKQEVKDEYKNSEGNPEIKGRIRGLQIQMSRRRMMQAVPTADVVVTNPTHYAVALKYEHGKQRAPVVVAKGVDQMALYIRQIAEANKVPIIRSPALARSVYHTTELDHPIPEQLFSAVAQVLAYVFQLKVYRRGKGQKPKALAKDLPIPEGFRH</sequence>
<keyword evidence="8 13" id="KW-0653">Protein transport</keyword>
<feature type="region of interest" description="Disordered" evidence="14">
    <location>
        <begin position="1"/>
        <end position="23"/>
    </location>
</feature>
<dbReference type="InterPro" id="IPR029025">
    <property type="entry name" value="T3SS_substrate_exporter_C"/>
</dbReference>
<keyword evidence="16" id="KW-1185">Reference proteome</keyword>
<keyword evidence="7 13" id="KW-1005">Bacterial flagellum biogenesis</keyword>
<proteinExistence type="inferred from homology"/>
<evidence type="ECO:0000256" key="3">
    <source>
        <dbReference type="ARBA" id="ARBA00021622"/>
    </source>
</evidence>
<evidence type="ECO:0000313" key="15">
    <source>
        <dbReference type="EMBL" id="MFC0050157.1"/>
    </source>
</evidence>
<evidence type="ECO:0000256" key="14">
    <source>
        <dbReference type="SAM" id="MobiDB-lite"/>
    </source>
</evidence>
<keyword evidence="9 13" id="KW-1133">Transmembrane helix</keyword>
<keyword evidence="10 13" id="KW-0472">Membrane</keyword>
<keyword evidence="15" id="KW-0969">Cilium</keyword>
<dbReference type="PANTHER" id="PTHR30531">
    <property type="entry name" value="FLAGELLAR BIOSYNTHETIC PROTEIN FLHB"/>
    <property type="match status" value="1"/>
</dbReference>
<evidence type="ECO:0000256" key="2">
    <source>
        <dbReference type="ARBA" id="ARBA00010690"/>
    </source>
</evidence>
<comment type="subcellular location">
    <subcellularLocation>
        <location evidence="1">Cell membrane</location>
        <topology evidence="1">Multi-pass membrane protein</topology>
    </subcellularLocation>
</comment>
<evidence type="ECO:0000256" key="9">
    <source>
        <dbReference type="ARBA" id="ARBA00022989"/>
    </source>
</evidence>
<dbReference type="SUPFAM" id="SSF160544">
    <property type="entry name" value="EscU C-terminal domain-like"/>
    <property type="match status" value="1"/>
</dbReference>
<dbReference type="Proteomes" id="UP001589813">
    <property type="component" value="Unassembled WGS sequence"/>
</dbReference>
<dbReference type="InterPro" id="IPR006135">
    <property type="entry name" value="T3SS_substrate_exporter"/>
</dbReference>
<evidence type="ECO:0000256" key="7">
    <source>
        <dbReference type="ARBA" id="ARBA00022795"/>
    </source>
</evidence>
<keyword evidence="4 13" id="KW-0813">Transport</keyword>
<name>A0ABV6BH85_9GAMM</name>
<evidence type="ECO:0000256" key="11">
    <source>
        <dbReference type="ARBA" id="ARBA00023225"/>
    </source>
</evidence>
<feature type="transmembrane region" description="Helical" evidence="13">
    <location>
        <begin position="183"/>
        <end position="207"/>
    </location>
</feature>
<accession>A0ABV6BH85</accession>
<reference evidence="15 16" key="1">
    <citation type="submission" date="2024-09" db="EMBL/GenBank/DDBJ databases">
        <authorList>
            <person name="Sun Q."/>
            <person name="Mori K."/>
        </authorList>
    </citation>
    <scope>NUCLEOTIDE SEQUENCE [LARGE SCALE GENOMIC DNA]</scope>
    <source>
        <strain evidence="15 16">KCTC 23315</strain>
    </source>
</reference>
<keyword evidence="15" id="KW-0282">Flagellum</keyword>
<keyword evidence="5 13" id="KW-1003">Cell membrane</keyword>
<dbReference type="EMBL" id="JBHLXP010000005">
    <property type="protein sequence ID" value="MFC0050157.1"/>
    <property type="molecule type" value="Genomic_DNA"/>
</dbReference>
<evidence type="ECO:0000313" key="16">
    <source>
        <dbReference type="Proteomes" id="UP001589813"/>
    </source>
</evidence>
<keyword evidence="11 13" id="KW-1006">Bacterial flagellum protein export</keyword>
<evidence type="ECO:0000256" key="8">
    <source>
        <dbReference type="ARBA" id="ARBA00022927"/>
    </source>
</evidence>
<comment type="caution">
    <text evidence="13">Lacks conserved residue(s) required for the propagation of feature annotation.</text>
</comment>
<feature type="transmembrane region" description="Helical" evidence="13">
    <location>
        <begin position="142"/>
        <end position="163"/>
    </location>
</feature>
<feature type="transmembrane region" description="Helical" evidence="13">
    <location>
        <begin position="33"/>
        <end position="54"/>
    </location>
</feature>
<dbReference type="InterPro" id="IPR006136">
    <property type="entry name" value="FlhB"/>
</dbReference>
<dbReference type="PRINTS" id="PR00950">
    <property type="entry name" value="TYPE3IMSPROT"/>
</dbReference>
<evidence type="ECO:0000256" key="12">
    <source>
        <dbReference type="ARBA" id="ARBA00025078"/>
    </source>
</evidence>
<evidence type="ECO:0000256" key="4">
    <source>
        <dbReference type="ARBA" id="ARBA00022448"/>
    </source>
</evidence>
<organism evidence="15 16">
    <name type="scientific">Rheinheimera tilapiae</name>
    <dbReference type="NCBI Taxonomy" id="875043"/>
    <lineage>
        <taxon>Bacteria</taxon>
        <taxon>Pseudomonadati</taxon>
        <taxon>Pseudomonadota</taxon>
        <taxon>Gammaproteobacteria</taxon>
        <taxon>Chromatiales</taxon>
        <taxon>Chromatiaceae</taxon>
        <taxon>Rheinheimera</taxon>
    </lineage>
</organism>
<dbReference type="Gene3D" id="6.10.250.2080">
    <property type="match status" value="1"/>
</dbReference>
<dbReference type="Gene3D" id="3.40.1690.10">
    <property type="entry name" value="secretion proteins EscU"/>
    <property type="match status" value="1"/>
</dbReference>
<evidence type="ECO:0000256" key="13">
    <source>
        <dbReference type="RuleBase" id="RU364091"/>
    </source>
</evidence>
<comment type="caution">
    <text evidence="15">The sequence shown here is derived from an EMBL/GenBank/DDBJ whole genome shotgun (WGS) entry which is preliminary data.</text>
</comment>
<evidence type="ECO:0000256" key="10">
    <source>
        <dbReference type="ARBA" id="ARBA00023136"/>
    </source>
</evidence>
<dbReference type="PANTHER" id="PTHR30531:SF12">
    <property type="entry name" value="FLAGELLAR BIOSYNTHETIC PROTEIN FLHB"/>
    <property type="match status" value="1"/>
</dbReference>
<keyword evidence="15" id="KW-0966">Cell projection</keyword>
<dbReference type="Pfam" id="PF01312">
    <property type="entry name" value="Bac_export_2"/>
    <property type="match status" value="1"/>
</dbReference>
<protein>
    <recommendedName>
        <fullName evidence="3 13">Flagellar biosynthetic protein FlhB</fullName>
    </recommendedName>
</protein>
<evidence type="ECO:0000256" key="1">
    <source>
        <dbReference type="ARBA" id="ARBA00004651"/>
    </source>
</evidence>
<keyword evidence="6 13" id="KW-0812">Transmembrane</keyword>
<evidence type="ECO:0000256" key="5">
    <source>
        <dbReference type="ARBA" id="ARBA00022475"/>
    </source>
</evidence>
<comment type="similarity">
    <text evidence="2 13">Belongs to the type III secretion exporter family.</text>
</comment>
<dbReference type="RefSeq" id="WP_377247411.1">
    <property type="nucleotide sequence ID" value="NZ_JBHLXP010000005.1"/>
</dbReference>
<gene>
    <name evidence="13 15" type="primary">flhB</name>
    <name evidence="15" type="ORF">ACFFJP_17790</name>
</gene>